<dbReference type="SUPFAM" id="SSF47413">
    <property type="entry name" value="lambda repressor-like DNA-binding domains"/>
    <property type="match status" value="1"/>
</dbReference>
<evidence type="ECO:0000313" key="4">
    <source>
        <dbReference type="Proteomes" id="UP000254797"/>
    </source>
</evidence>
<reference evidence="3 4" key="1">
    <citation type="submission" date="2018-06" db="EMBL/GenBank/DDBJ databases">
        <authorList>
            <consortium name="Pathogen Informatics"/>
            <person name="Doyle S."/>
        </authorList>
    </citation>
    <scope>NUCLEOTIDE SEQUENCE [LARGE SCALE GENOMIC DNA]</scope>
    <source>
        <strain evidence="3 4">NCTC4670</strain>
    </source>
</reference>
<dbReference type="AlphaFoldDB" id="A0A380JUK1"/>
<proteinExistence type="predicted"/>
<dbReference type="PANTHER" id="PTHR46558:SF11">
    <property type="entry name" value="HTH-TYPE TRANSCRIPTIONAL REGULATOR XRE"/>
    <property type="match status" value="1"/>
</dbReference>
<dbReference type="EMBL" id="UHFG01000004">
    <property type="protein sequence ID" value="SUN49042.1"/>
    <property type="molecule type" value="Genomic_DNA"/>
</dbReference>
<dbReference type="Gene3D" id="1.10.260.40">
    <property type="entry name" value="lambda repressor-like DNA-binding domains"/>
    <property type="match status" value="1"/>
</dbReference>
<dbReference type="InterPro" id="IPR001387">
    <property type="entry name" value="Cro/C1-type_HTH"/>
</dbReference>
<keyword evidence="1" id="KW-0238">DNA-binding</keyword>
<evidence type="ECO:0000313" key="3">
    <source>
        <dbReference type="EMBL" id="SUN49042.1"/>
    </source>
</evidence>
<dbReference type="PANTHER" id="PTHR46558">
    <property type="entry name" value="TRACRIPTIONAL REGULATORY PROTEIN-RELATED-RELATED"/>
    <property type="match status" value="1"/>
</dbReference>
<dbReference type="Proteomes" id="UP000254797">
    <property type="component" value="Unassembled WGS sequence"/>
</dbReference>
<dbReference type="CDD" id="cd00093">
    <property type="entry name" value="HTH_XRE"/>
    <property type="match status" value="1"/>
</dbReference>
<dbReference type="InterPro" id="IPR010982">
    <property type="entry name" value="Lambda_DNA-bd_dom_sf"/>
</dbReference>
<name>A0A380JUK1_STRDY</name>
<sequence length="73" mass="8555">MYQRIRDLREDNDLTQKEVATILSFTHSAYAKIERGERILSAEVLIKISNIYGVNIDYLLGLTDFPYRYPSKK</sequence>
<organism evidence="3 4">
    <name type="scientific">Streptococcus dysgalactiae subsp. dysgalactiae</name>
    <dbReference type="NCBI Taxonomy" id="99822"/>
    <lineage>
        <taxon>Bacteria</taxon>
        <taxon>Bacillati</taxon>
        <taxon>Bacillota</taxon>
        <taxon>Bacilli</taxon>
        <taxon>Lactobacillales</taxon>
        <taxon>Streptococcaceae</taxon>
        <taxon>Streptococcus</taxon>
    </lineage>
</organism>
<evidence type="ECO:0000256" key="1">
    <source>
        <dbReference type="ARBA" id="ARBA00023125"/>
    </source>
</evidence>
<protein>
    <submittedName>
        <fullName evidence="3">Cro/CI family transcriptional regulator</fullName>
    </submittedName>
</protein>
<dbReference type="SMART" id="SM00530">
    <property type="entry name" value="HTH_XRE"/>
    <property type="match status" value="1"/>
</dbReference>
<gene>
    <name evidence="3" type="primary">immR_2</name>
    <name evidence="3" type="ORF">NCTC4670_00823</name>
</gene>
<evidence type="ECO:0000259" key="2">
    <source>
        <dbReference type="PROSITE" id="PS50943"/>
    </source>
</evidence>
<accession>A0A380JUK1</accession>
<dbReference type="RefSeq" id="WP_003050751.1">
    <property type="nucleotide sequence ID" value="NZ_JAIEZY010000022.1"/>
</dbReference>
<feature type="domain" description="HTH cro/C1-type" evidence="2">
    <location>
        <begin position="5"/>
        <end position="59"/>
    </location>
</feature>
<dbReference type="GO" id="GO:0003677">
    <property type="term" value="F:DNA binding"/>
    <property type="evidence" value="ECO:0007669"/>
    <property type="project" value="UniProtKB-KW"/>
</dbReference>
<dbReference type="PROSITE" id="PS50943">
    <property type="entry name" value="HTH_CROC1"/>
    <property type="match status" value="1"/>
</dbReference>
<dbReference type="Pfam" id="PF01381">
    <property type="entry name" value="HTH_3"/>
    <property type="match status" value="1"/>
</dbReference>